<evidence type="ECO:0000256" key="10">
    <source>
        <dbReference type="ARBA" id="ARBA00038150"/>
    </source>
</evidence>
<evidence type="ECO:0000256" key="5">
    <source>
        <dbReference type="ARBA" id="ARBA00022692"/>
    </source>
</evidence>
<evidence type="ECO:0000256" key="2">
    <source>
        <dbReference type="ARBA" id="ARBA00004922"/>
    </source>
</evidence>
<comment type="similarity">
    <text evidence="10">Belongs to the glycosyltransferase 14 family.</text>
</comment>
<keyword evidence="12" id="KW-1185">Reference proteome</keyword>
<dbReference type="Pfam" id="PF02485">
    <property type="entry name" value="Branch"/>
    <property type="match status" value="1"/>
</dbReference>
<keyword evidence="6" id="KW-0735">Signal-anchor</keyword>
<evidence type="ECO:0000256" key="8">
    <source>
        <dbReference type="ARBA" id="ARBA00023136"/>
    </source>
</evidence>
<evidence type="ECO:0000256" key="1">
    <source>
        <dbReference type="ARBA" id="ARBA00004323"/>
    </source>
</evidence>
<reference evidence="11" key="2">
    <citation type="submission" date="2025-08" db="UniProtKB">
        <authorList>
            <consortium name="Ensembl"/>
        </authorList>
    </citation>
    <scope>IDENTIFICATION</scope>
</reference>
<keyword evidence="4" id="KW-0808">Transferase</keyword>
<name>W5MJ95_LEPOC</name>
<reference evidence="11" key="3">
    <citation type="submission" date="2025-09" db="UniProtKB">
        <authorList>
            <consortium name="Ensembl"/>
        </authorList>
    </citation>
    <scope>IDENTIFICATION</scope>
</reference>
<dbReference type="Ensembl" id="ENSLOCT00000008464.1">
    <property type="protein sequence ID" value="ENSLOCP00000008454.1"/>
    <property type="gene ID" value="ENSLOCG00000006989.1"/>
</dbReference>
<dbReference type="OMA" id="QNGKQIN"/>
<evidence type="ECO:0000256" key="6">
    <source>
        <dbReference type="ARBA" id="ARBA00022968"/>
    </source>
</evidence>
<dbReference type="Proteomes" id="UP000018468">
    <property type="component" value="Linkage group LG18"/>
</dbReference>
<dbReference type="InterPro" id="IPR003406">
    <property type="entry name" value="Glyco_trans_14"/>
</dbReference>
<keyword evidence="5" id="KW-0812">Transmembrane</keyword>
<reference evidence="12" key="1">
    <citation type="submission" date="2011-12" db="EMBL/GenBank/DDBJ databases">
        <title>The Draft Genome of Lepisosteus oculatus.</title>
        <authorList>
            <consortium name="The Broad Institute Genome Assembly &amp; Analysis Group"/>
            <consortium name="Computational R&amp;D Group"/>
            <consortium name="and Sequencing Platform"/>
            <person name="Di Palma F."/>
            <person name="Alfoldi J."/>
            <person name="Johnson J."/>
            <person name="Berlin A."/>
            <person name="Gnerre S."/>
            <person name="Jaffe D."/>
            <person name="MacCallum I."/>
            <person name="Young S."/>
            <person name="Walker B.J."/>
            <person name="Lander E.S."/>
            <person name="Lindblad-Toh K."/>
        </authorList>
    </citation>
    <scope>NUCLEOTIDE SEQUENCE [LARGE SCALE GENOMIC DNA]</scope>
</reference>
<keyword evidence="3" id="KW-0328">Glycosyltransferase</keyword>
<keyword evidence="7" id="KW-1133">Transmembrane helix</keyword>
<dbReference type="EMBL" id="AHAT01024242">
    <property type="status" value="NOT_ANNOTATED_CDS"/>
    <property type="molecule type" value="Genomic_DNA"/>
</dbReference>
<proteinExistence type="inferred from homology"/>
<dbReference type="HOGENOM" id="CLU_032341_1_0_1"/>
<sequence length="430" mass="49615">MLQLHSTKRSFLVCLGICILVCAAIYVKVSSFRRGRQQAPVEAGRCKLQARTCSFALAGPEEAEWHQKQCLEYGEAEASFLKGELNCSRLVEDFHFITSPLSPEEEEFPLAFILTVHKDLEMFLRLLRAIYAPQNVYCIHVDRKSPPDYKAAVARLGRCFPNVFLASATEDVTYGGFSRLQADIHCMRDLLKSPVPWKRVANLCGQDFPTQSNWELVRYLRSKEWRDRNMTPGVKQPPSIRQRTQLKHREIKGSYVVQLRERKEPPPHNLEIYFGTAYYSLTRPFVEFVLHSQIAKDLLEWSKDTYSPDEHYWVTLNHLPEAPGSHPNGGWEGDIRAIKWRDQAGASHDGCKGHYVRDICIYGTEDLQWIISRNSMFANKFELSTYPQAVECLELWHRKKVLQQAKVPIDPAWLLVKEHNHTKPLNMSNS</sequence>
<dbReference type="AlphaFoldDB" id="W5MJ95"/>
<evidence type="ECO:0000256" key="3">
    <source>
        <dbReference type="ARBA" id="ARBA00022676"/>
    </source>
</evidence>
<evidence type="ECO:0000256" key="4">
    <source>
        <dbReference type="ARBA" id="ARBA00022679"/>
    </source>
</evidence>
<evidence type="ECO:0000313" key="11">
    <source>
        <dbReference type="Ensembl" id="ENSLOCP00000008454.1"/>
    </source>
</evidence>
<keyword evidence="9" id="KW-0325">Glycoprotein</keyword>
<protein>
    <submittedName>
        <fullName evidence="11">Glucosaminyl (N-acetyl) transferase family member 7</fullName>
    </submittedName>
</protein>
<dbReference type="GeneTree" id="ENSGT00940000160402"/>
<dbReference type="eggNOG" id="KOG0799">
    <property type="taxonomic scope" value="Eukaryota"/>
</dbReference>
<organism evidence="11 12">
    <name type="scientific">Lepisosteus oculatus</name>
    <name type="common">Spotted gar</name>
    <dbReference type="NCBI Taxonomy" id="7918"/>
    <lineage>
        <taxon>Eukaryota</taxon>
        <taxon>Metazoa</taxon>
        <taxon>Chordata</taxon>
        <taxon>Craniata</taxon>
        <taxon>Vertebrata</taxon>
        <taxon>Euteleostomi</taxon>
        <taxon>Actinopterygii</taxon>
        <taxon>Neopterygii</taxon>
        <taxon>Holostei</taxon>
        <taxon>Semionotiformes</taxon>
        <taxon>Lepisosteidae</taxon>
        <taxon>Lepisosteus</taxon>
    </lineage>
</organism>
<accession>W5MJ95</accession>
<evidence type="ECO:0000256" key="9">
    <source>
        <dbReference type="ARBA" id="ARBA00023180"/>
    </source>
</evidence>
<dbReference type="PANTHER" id="PTHR19297">
    <property type="entry name" value="GLYCOSYLTRANSFERASE 14 FAMILY MEMBER"/>
    <property type="match status" value="1"/>
</dbReference>
<dbReference type="Bgee" id="ENSLOCG00000006989">
    <property type="expression patterns" value="Expressed in heart and 13 other cell types or tissues"/>
</dbReference>
<dbReference type="PANTHER" id="PTHR19297:SF178">
    <property type="entry name" value="BETA-1,3-GALACTOSYL-O-GLYCOSYL-GLYCOPROTEIN BETA-1,6-N-ACETYLGLUCOSAMINYLTRANSFERASE 7"/>
    <property type="match status" value="1"/>
</dbReference>
<evidence type="ECO:0000256" key="7">
    <source>
        <dbReference type="ARBA" id="ARBA00022989"/>
    </source>
</evidence>
<evidence type="ECO:0000313" key="12">
    <source>
        <dbReference type="Proteomes" id="UP000018468"/>
    </source>
</evidence>
<dbReference type="STRING" id="7918.ENSLOCP00000008454"/>
<dbReference type="GO" id="GO:0000139">
    <property type="term" value="C:Golgi membrane"/>
    <property type="evidence" value="ECO:0007669"/>
    <property type="project" value="UniProtKB-SubCell"/>
</dbReference>
<comment type="subcellular location">
    <subcellularLocation>
        <location evidence="1">Golgi apparatus membrane</location>
        <topology evidence="1">Single-pass type II membrane protein</topology>
    </subcellularLocation>
</comment>
<keyword evidence="8" id="KW-0472">Membrane</keyword>
<comment type="pathway">
    <text evidence="2">Protein modification; protein glycosylation.</text>
</comment>
<dbReference type="GO" id="GO:0008375">
    <property type="term" value="F:acetylglucosaminyltransferase activity"/>
    <property type="evidence" value="ECO:0000318"/>
    <property type="project" value="GO_Central"/>
</dbReference>
<dbReference type="InParanoid" id="W5MJ95"/>